<reference evidence="2" key="1">
    <citation type="journal article" date="2021" name="PeerJ">
        <title>Extensive microbial diversity within the chicken gut microbiome revealed by metagenomics and culture.</title>
        <authorList>
            <person name="Gilroy R."/>
            <person name="Ravi A."/>
            <person name="Getino M."/>
            <person name="Pursley I."/>
            <person name="Horton D.L."/>
            <person name="Alikhan N.F."/>
            <person name="Baker D."/>
            <person name="Gharbi K."/>
            <person name="Hall N."/>
            <person name="Watson M."/>
            <person name="Adriaenssens E.M."/>
            <person name="Foster-Nyarko E."/>
            <person name="Jarju S."/>
            <person name="Secka A."/>
            <person name="Antonio M."/>
            <person name="Oren A."/>
            <person name="Chaudhuri R.R."/>
            <person name="La Ragione R."/>
            <person name="Hildebrand F."/>
            <person name="Pallen M.J."/>
        </authorList>
    </citation>
    <scope>NUCLEOTIDE SEQUENCE</scope>
    <source>
        <strain evidence="2">CHK160-9182</strain>
    </source>
</reference>
<proteinExistence type="predicted"/>
<comment type="caution">
    <text evidence="2">The sequence shown here is derived from an EMBL/GenBank/DDBJ whole genome shotgun (WGS) entry which is preliminary data.</text>
</comment>
<accession>A0A9D1TU34</accession>
<keyword evidence="1" id="KW-0472">Membrane</keyword>
<feature type="transmembrane region" description="Helical" evidence="1">
    <location>
        <begin position="68"/>
        <end position="91"/>
    </location>
</feature>
<name>A0A9D1TU34_9GAMM</name>
<keyword evidence="1" id="KW-0812">Transmembrane</keyword>
<evidence type="ECO:0000313" key="3">
    <source>
        <dbReference type="Proteomes" id="UP000823934"/>
    </source>
</evidence>
<keyword evidence="1" id="KW-1133">Transmembrane helix</keyword>
<dbReference type="EMBL" id="DXHP01000066">
    <property type="protein sequence ID" value="HIW06260.1"/>
    <property type="molecule type" value="Genomic_DNA"/>
</dbReference>
<evidence type="ECO:0000313" key="2">
    <source>
        <dbReference type="EMBL" id="HIW06260.1"/>
    </source>
</evidence>
<reference evidence="2" key="2">
    <citation type="submission" date="2021-04" db="EMBL/GenBank/DDBJ databases">
        <authorList>
            <person name="Gilroy R."/>
        </authorList>
    </citation>
    <scope>NUCLEOTIDE SEQUENCE</scope>
    <source>
        <strain evidence="2">CHK160-9182</strain>
    </source>
</reference>
<organism evidence="2 3">
    <name type="scientific">Candidatus Ignatzschineria merdigallinarum</name>
    <dbReference type="NCBI Taxonomy" id="2838621"/>
    <lineage>
        <taxon>Bacteria</taxon>
        <taxon>Pseudomonadati</taxon>
        <taxon>Pseudomonadota</taxon>
        <taxon>Gammaproteobacteria</taxon>
        <taxon>Cardiobacteriales</taxon>
        <taxon>Ignatzschineriaceae</taxon>
        <taxon>Ignatzschineria</taxon>
    </lineage>
</organism>
<dbReference type="Proteomes" id="UP000823934">
    <property type="component" value="Unassembled WGS sequence"/>
</dbReference>
<protein>
    <submittedName>
        <fullName evidence="2">Uncharacterized protein</fullName>
    </submittedName>
</protein>
<gene>
    <name evidence="2" type="ORF">H9889_02905</name>
</gene>
<evidence type="ECO:0000256" key="1">
    <source>
        <dbReference type="SAM" id="Phobius"/>
    </source>
</evidence>
<feature type="transmembrane region" description="Helical" evidence="1">
    <location>
        <begin position="20"/>
        <end position="48"/>
    </location>
</feature>
<dbReference type="AlphaFoldDB" id="A0A9D1TU34"/>
<sequence>MKNEKVWKLSWVSYVKAFFFLPLGTIFIAFILMIIFSFALAFISGYLSPETIASMENLPTRLGVSENMIVVYIGLVVWGIVTVIIGIFVFFSMRKIMFYYDNEGVWFSSGILPWRKGVNGIKWRDLDEALYSSGFLGWAFNSYYVVISHRFTKGVEISMKDIKYGNIFVQEVNEAHQKHIENNHLDV</sequence>